<accession>A0AAX3UB81</accession>
<evidence type="ECO:0000313" key="3">
    <source>
        <dbReference type="EMBL" id="SDA41216.1"/>
    </source>
</evidence>
<evidence type="ECO:0000313" key="6">
    <source>
        <dbReference type="Proteomes" id="UP001242513"/>
    </source>
</evidence>
<sequence>MYSFYTFTNFLIGCCLASHACVFYQRYTTQNFILTRSRCDNCHFELSLLDELPLISFLLLKGRCKYCKTKIPPELFFFELLGGFAFCLIDFSSKAGLLTGILLFSLFLVAIADYQQKEFDLPLIFPAFLVILIDNQIPCFQLIDWLSLLLLILVFSWNIFKQNMGSGDLLIYLIIALYFTPSITNLVLLFASILLILIYLIDTRATNYHYPFIPYILIGLIITQFL</sequence>
<dbReference type="GO" id="GO:0005886">
    <property type="term" value="C:plasma membrane"/>
    <property type="evidence" value="ECO:0007669"/>
    <property type="project" value="TreeGrafter"/>
</dbReference>
<dbReference type="AlphaFoldDB" id="A0AAX3UB81"/>
<dbReference type="EMBL" id="CP123735">
    <property type="protein sequence ID" value="WGO85001.1"/>
    <property type="molecule type" value="Genomic_DNA"/>
</dbReference>
<reference evidence="4" key="3">
    <citation type="submission" date="2023-04" db="EMBL/GenBank/DDBJ databases">
        <authorList>
            <person name="Wang Y."/>
        </authorList>
    </citation>
    <scope>NUCLEOTIDE SEQUENCE</scope>
    <source>
        <strain evidence="4">ZW18</strain>
    </source>
</reference>
<dbReference type="RefSeq" id="WP_013855333.1">
    <property type="nucleotide sequence ID" value="NZ_CP061341.1"/>
</dbReference>
<feature type="transmembrane region" description="Helical" evidence="1">
    <location>
        <begin position="143"/>
        <end position="160"/>
    </location>
</feature>
<evidence type="ECO:0000313" key="4">
    <source>
        <dbReference type="EMBL" id="WGO85001.1"/>
    </source>
</evidence>
<feature type="transmembrane region" description="Helical" evidence="1">
    <location>
        <begin position="97"/>
        <end position="114"/>
    </location>
</feature>
<dbReference type="GeneID" id="72686207"/>
<keyword evidence="1" id="KW-0472">Membrane</keyword>
<dbReference type="PANTHER" id="PTHR30487">
    <property type="entry name" value="TYPE 4 PREPILIN-LIKE PROTEINS LEADER PEPTIDE-PROCESSING ENZYME"/>
    <property type="match status" value="1"/>
</dbReference>
<keyword evidence="1" id="KW-1133">Transmembrane helix</keyword>
<dbReference type="EMBL" id="FMXC01000002">
    <property type="protein sequence ID" value="SDA41216.1"/>
    <property type="molecule type" value="Genomic_DNA"/>
</dbReference>
<feature type="transmembrane region" description="Helical" evidence="1">
    <location>
        <begin position="207"/>
        <end position="225"/>
    </location>
</feature>
<dbReference type="Pfam" id="PF06750">
    <property type="entry name" value="A24_N_bact"/>
    <property type="match status" value="1"/>
</dbReference>
<dbReference type="GO" id="GO:0006465">
    <property type="term" value="P:signal peptide processing"/>
    <property type="evidence" value="ECO:0007669"/>
    <property type="project" value="TreeGrafter"/>
</dbReference>
<dbReference type="PANTHER" id="PTHR30487:SF0">
    <property type="entry name" value="PREPILIN LEADER PEPTIDASE_N-METHYLTRANSFERASE-RELATED"/>
    <property type="match status" value="1"/>
</dbReference>
<name>A0AAX3UB81_9LACO</name>
<dbReference type="Proteomes" id="UP000181860">
    <property type="component" value="Unassembled WGS sequence"/>
</dbReference>
<evidence type="ECO:0000256" key="1">
    <source>
        <dbReference type="SAM" id="Phobius"/>
    </source>
</evidence>
<evidence type="ECO:0000313" key="5">
    <source>
        <dbReference type="Proteomes" id="UP000181860"/>
    </source>
</evidence>
<dbReference type="Proteomes" id="UP001242513">
    <property type="component" value="Chromosome"/>
</dbReference>
<dbReference type="GO" id="GO:0004190">
    <property type="term" value="F:aspartic-type endopeptidase activity"/>
    <property type="evidence" value="ECO:0007669"/>
    <property type="project" value="TreeGrafter"/>
</dbReference>
<keyword evidence="1" id="KW-0812">Transmembrane</keyword>
<feature type="transmembrane region" description="Helical" evidence="1">
    <location>
        <begin position="75"/>
        <end position="91"/>
    </location>
</feature>
<gene>
    <name evidence="4" type="ORF">QEJ78_06080</name>
    <name evidence="3" type="ORF">SAMN02983011_00412</name>
</gene>
<evidence type="ECO:0000259" key="2">
    <source>
        <dbReference type="Pfam" id="PF06750"/>
    </source>
</evidence>
<organism evidence="4 6">
    <name type="scientific">Lactobacillus kefiranofaciens</name>
    <dbReference type="NCBI Taxonomy" id="267818"/>
    <lineage>
        <taxon>Bacteria</taxon>
        <taxon>Bacillati</taxon>
        <taxon>Bacillota</taxon>
        <taxon>Bacilli</taxon>
        <taxon>Lactobacillales</taxon>
        <taxon>Lactobacillaceae</taxon>
        <taxon>Lactobacillus</taxon>
    </lineage>
</organism>
<feature type="transmembrane region" description="Helical" evidence="1">
    <location>
        <begin position="6"/>
        <end position="24"/>
    </location>
</feature>
<feature type="domain" description="Prepilin peptidase A24 N-terminal" evidence="2">
    <location>
        <begin position="11"/>
        <end position="89"/>
    </location>
</feature>
<reference evidence="3 5" key="1">
    <citation type="submission" date="2016-10" db="EMBL/GenBank/DDBJ databases">
        <authorList>
            <person name="Varghese N."/>
            <person name="Submissions S."/>
        </authorList>
    </citation>
    <scope>NUCLEOTIDE SEQUENCE [LARGE SCALE GENOMIC DNA]</scope>
    <source>
        <strain evidence="3 5">ATCC 43761</strain>
    </source>
</reference>
<reference evidence="4" key="2">
    <citation type="journal article" date="2022" name="Food Funct.">
        <title>Lactobacillus kefiranofaciens ZW18 from Kefir enhances the anti-tumor effect of anti-programmed cell death 1 (PD-1) immunotherapy by modulating the gut microbiota.</title>
        <authorList>
            <person name="Zhao J."/>
            <person name="Wang Y."/>
            <person name="Wang J."/>
            <person name="Lv M."/>
            <person name="Zhou C."/>
            <person name="Jia L."/>
            <person name="Geng W."/>
        </authorList>
    </citation>
    <scope>NUCLEOTIDE SEQUENCE</scope>
    <source>
        <strain evidence="4">ZW18</strain>
    </source>
</reference>
<protein>
    <submittedName>
        <fullName evidence="3 4">Prepilin peptidase</fullName>
    </submittedName>
</protein>
<feature type="transmembrane region" description="Helical" evidence="1">
    <location>
        <begin position="169"/>
        <end position="201"/>
    </location>
</feature>
<dbReference type="InterPro" id="IPR010627">
    <property type="entry name" value="Prepilin_pept_A24_N"/>
</dbReference>
<dbReference type="InterPro" id="IPR050882">
    <property type="entry name" value="Prepilin_peptidase/N-MTase"/>
</dbReference>
<keyword evidence="5" id="KW-1185">Reference proteome</keyword>
<proteinExistence type="predicted"/>